<evidence type="ECO:0000256" key="1">
    <source>
        <dbReference type="SAM" id="MobiDB-lite"/>
    </source>
</evidence>
<proteinExistence type="predicted"/>
<comment type="caution">
    <text evidence="2">The sequence shown here is derived from an EMBL/GenBank/DDBJ whole genome shotgun (WGS) entry which is preliminary data.</text>
</comment>
<gene>
    <name evidence="2" type="ORF">ACFSOX_14140</name>
</gene>
<evidence type="ECO:0000313" key="2">
    <source>
        <dbReference type="EMBL" id="MFD2183295.1"/>
    </source>
</evidence>
<feature type="region of interest" description="Disordered" evidence="1">
    <location>
        <begin position="40"/>
        <end position="59"/>
    </location>
</feature>
<sequence length="59" mass="6398">MQTMDEQNSKFHEADVELRELIDDLNKVVGRVQVAIAKVTRKPTDDDATAGPAETSAAA</sequence>
<name>A0ABW5ALB4_9BRAD</name>
<dbReference type="RefSeq" id="WP_378478455.1">
    <property type="nucleotide sequence ID" value="NZ_JBHUIW010000016.1"/>
</dbReference>
<reference evidence="3" key="1">
    <citation type="journal article" date="2019" name="Int. J. Syst. Evol. Microbiol.">
        <title>The Global Catalogue of Microorganisms (GCM) 10K type strain sequencing project: providing services to taxonomists for standard genome sequencing and annotation.</title>
        <authorList>
            <consortium name="The Broad Institute Genomics Platform"/>
            <consortium name="The Broad Institute Genome Sequencing Center for Infectious Disease"/>
            <person name="Wu L."/>
            <person name="Ma J."/>
        </authorList>
    </citation>
    <scope>NUCLEOTIDE SEQUENCE [LARGE SCALE GENOMIC DNA]</scope>
    <source>
        <strain evidence="3">CGMCC 1.6774</strain>
    </source>
</reference>
<evidence type="ECO:0000313" key="3">
    <source>
        <dbReference type="Proteomes" id="UP001597314"/>
    </source>
</evidence>
<feature type="compositionally biased region" description="Low complexity" evidence="1">
    <location>
        <begin position="49"/>
        <end position="59"/>
    </location>
</feature>
<dbReference type="EMBL" id="JBHUIW010000016">
    <property type="protein sequence ID" value="MFD2183295.1"/>
    <property type="molecule type" value="Genomic_DNA"/>
</dbReference>
<protein>
    <submittedName>
        <fullName evidence="2">Uncharacterized protein</fullName>
    </submittedName>
</protein>
<keyword evidence="3" id="KW-1185">Reference proteome</keyword>
<accession>A0ABW5ALB4</accession>
<organism evidence="2 3">
    <name type="scientific">Rhodoplanes azumiensis</name>
    <dbReference type="NCBI Taxonomy" id="1897628"/>
    <lineage>
        <taxon>Bacteria</taxon>
        <taxon>Pseudomonadati</taxon>
        <taxon>Pseudomonadota</taxon>
        <taxon>Alphaproteobacteria</taxon>
        <taxon>Hyphomicrobiales</taxon>
        <taxon>Nitrobacteraceae</taxon>
        <taxon>Rhodoplanes</taxon>
    </lineage>
</organism>
<dbReference type="Proteomes" id="UP001597314">
    <property type="component" value="Unassembled WGS sequence"/>
</dbReference>